<evidence type="ECO:0000313" key="3">
    <source>
        <dbReference type="Proteomes" id="UP000001194"/>
    </source>
</evidence>
<dbReference type="OrthoDB" id="2638860at2759"/>
<protein>
    <submittedName>
        <fullName evidence="2">Predicted protein</fullName>
    </submittedName>
</protein>
<evidence type="ECO:0000256" key="1">
    <source>
        <dbReference type="SAM" id="Phobius"/>
    </source>
</evidence>
<dbReference type="RefSeq" id="XP_001874406.1">
    <property type="nucleotide sequence ID" value="XM_001874371.1"/>
</dbReference>
<organism evidence="3">
    <name type="scientific">Laccaria bicolor (strain S238N-H82 / ATCC MYA-4686)</name>
    <name type="common">Bicoloured deceiver</name>
    <name type="synonym">Laccaria laccata var. bicolor</name>
    <dbReference type="NCBI Taxonomy" id="486041"/>
    <lineage>
        <taxon>Eukaryota</taxon>
        <taxon>Fungi</taxon>
        <taxon>Dikarya</taxon>
        <taxon>Basidiomycota</taxon>
        <taxon>Agaricomycotina</taxon>
        <taxon>Agaricomycetes</taxon>
        <taxon>Agaricomycetidae</taxon>
        <taxon>Agaricales</taxon>
        <taxon>Agaricineae</taxon>
        <taxon>Hydnangiaceae</taxon>
        <taxon>Laccaria</taxon>
    </lineage>
</organism>
<accession>B0CQM6</accession>
<reference evidence="2 3" key="1">
    <citation type="journal article" date="2008" name="Nature">
        <title>The genome of Laccaria bicolor provides insights into mycorrhizal symbiosis.</title>
        <authorList>
            <person name="Martin F."/>
            <person name="Aerts A."/>
            <person name="Ahren D."/>
            <person name="Brun A."/>
            <person name="Danchin E.G.J."/>
            <person name="Duchaussoy F."/>
            <person name="Gibon J."/>
            <person name="Kohler A."/>
            <person name="Lindquist E."/>
            <person name="Pereda V."/>
            <person name="Salamov A."/>
            <person name="Shapiro H.J."/>
            <person name="Wuyts J."/>
            <person name="Blaudez D."/>
            <person name="Buee M."/>
            <person name="Brokstein P."/>
            <person name="Canbaeck B."/>
            <person name="Cohen D."/>
            <person name="Courty P.E."/>
            <person name="Coutinho P.M."/>
            <person name="Delaruelle C."/>
            <person name="Detter J.C."/>
            <person name="Deveau A."/>
            <person name="DiFazio S."/>
            <person name="Duplessis S."/>
            <person name="Fraissinet-Tachet L."/>
            <person name="Lucic E."/>
            <person name="Frey-Klett P."/>
            <person name="Fourrey C."/>
            <person name="Feussner I."/>
            <person name="Gay G."/>
            <person name="Grimwood J."/>
            <person name="Hoegger P.J."/>
            <person name="Jain P."/>
            <person name="Kilaru S."/>
            <person name="Labbe J."/>
            <person name="Lin Y.C."/>
            <person name="Legue V."/>
            <person name="Le Tacon F."/>
            <person name="Marmeisse R."/>
            <person name="Melayah D."/>
            <person name="Montanini B."/>
            <person name="Muratet M."/>
            <person name="Nehls U."/>
            <person name="Niculita-Hirzel H."/>
            <person name="Oudot-Le Secq M.P."/>
            <person name="Peter M."/>
            <person name="Quesneville H."/>
            <person name="Rajashekar B."/>
            <person name="Reich M."/>
            <person name="Rouhier N."/>
            <person name="Schmutz J."/>
            <person name="Yin T."/>
            <person name="Chalot M."/>
            <person name="Henrissat B."/>
            <person name="Kuees U."/>
            <person name="Lucas S."/>
            <person name="Van de Peer Y."/>
            <person name="Podila G.K."/>
            <person name="Polle A."/>
            <person name="Pukkila P.J."/>
            <person name="Richardson P.M."/>
            <person name="Rouze P."/>
            <person name="Sanders I.R."/>
            <person name="Stajich J.E."/>
            <person name="Tunlid A."/>
            <person name="Tuskan G."/>
            <person name="Grigoriev I.V."/>
        </authorList>
    </citation>
    <scope>NUCLEOTIDE SEQUENCE [LARGE SCALE GENOMIC DNA]</scope>
    <source>
        <strain evidence="3">S238N-H82 / ATCC MYA-4686</strain>
    </source>
</reference>
<dbReference type="KEGG" id="lbc:LACBIDRAFT_302044"/>
<proteinExistence type="predicted"/>
<dbReference type="HOGENOM" id="CLU_035509_14_0_1"/>
<name>B0CQM6_LACBS</name>
<feature type="transmembrane region" description="Helical" evidence="1">
    <location>
        <begin position="73"/>
        <end position="97"/>
    </location>
</feature>
<keyword evidence="1" id="KW-0472">Membrane</keyword>
<dbReference type="Proteomes" id="UP000001194">
    <property type="component" value="Unassembled WGS sequence"/>
</dbReference>
<dbReference type="EMBL" id="DS547091">
    <property type="protein sequence ID" value="EDR16198.1"/>
    <property type="molecule type" value="Genomic_DNA"/>
</dbReference>
<feature type="transmembrane region" description="Helical" evidence="1">
    <location>
        <begin position="32"/>
        <end position="52"/>
    </location>
</feature>
<evidence type="ECO:0000313" key="2">
    <source>
        <dbReference type="EMBL" id="EDR16198.1"/>
    </source>
</evidence>
<dbReference type="GeneID" id="6069233"/>
<gene>
    <name evidence="2" type="ORF">LACBIDRAFT_302044</name>
</gene>
<keyword evidence="3" id="KW-1185">Reference proteome</keyword>
<sequence>MVVIDLLYLHRINVNTEPHPGIHVCVSHNTNWFYISWIPIFGYESIILLLGLRAGMQFFKESRSLPSSNRFPLHFILLRDSILYPVIALIVGASNVLGWFRPLSYSTPVAAGLSQFFSRMLGCRLILNLREAYYLPFEEECSRNEGLQSLVFAQTDGGAESTIE</sequence>
<keyword evidence="1" id="KW-1133">Transmembrane helix</keyword>
<dbReference type="InParanoid" id="B0CQM6"/>
<keyword evidence="1" id="KW-0812">Transmembrane</keyword>
<dbReference type="AlphaFoldDB" id="B0CQM6"/>